<dbReference type="PANTHER" id="PTHR43591:SF110">
    <property type="entry name" value="RHODANESE DOMAIN-CONTAINING PROTEIN"/>
    <property type="match status" value="1"/>
</dbReference>
<dbReference type="PANTHER" id="PTHR43591">
    <property type="entry name" value="METHYLTRANSFERASE"/>
    <property type="match status" value="1"/>
</dbReference>
<dbReference type="GO" id="GO:0008168">
    <property type="term" value="F:methyltransferase activity"/>
    <property type="evidence" value="ECO:0007669"/>
    <property type="project" value="UniProtKB-KW"/>
</dbReference>
<evidence type="ECO:0000259" key="1">
    <source>
        <dbReference type="Pfam" id="PF13649"/>
    </source>
</evidence>
<dbReference type="Gene3D" id="3.40.50.150">
    <property type="entry name" value="Vaccinia Virus protein VP39"/>
    <property type="match status" value="1"/>
</dbReference>
<dbReference type="CDD" id="cd02440">
    <property type="entry name" value="AdoMet_MTases"/>
    <property type="match status" value="1"/>
</dbReference>
<dbReference type="InterPro" id="IPR041698">
    <property type="entry name" value="Methyltransf_25"/>
</dbReference>
<reference evidence="3" key="1">
    <citation type="submission" date="2016-10" db="EMBL/GenBank/DDBJ databases">
        <authorList>
            <person name="Varghese N."/>
            <person name="Submissions S."/>
        </authorList>
    </citation>
    <scope>NUCLEOTIDE SEQUENCE [LARGE SCALE GENOMIC DNA]</scope>
    <source>
        <strain evidence="3">DSM 24204</strain>
    </source>
</reference>
<sequence>MEMEQDKLGHNFLARLGKAHLRPGGRVANDWLIANGDFNKEKKVLNIACNSGDTAIALATKFGCNVTGIDLDEEALEKARHTVTENKKVSDLVEFVQGDIIQLPFSDNQFDIIVNEVMLTLLPLEMKQQALTEYLRVLKPNGLLLTHDIMLETKDEAEDVIAELEDVMNATIAPLTKSEWKENFKQCGFRNVDTFSGEISLFSPKGLIDYQGFAGVLKIIGRALKTKNHKSFIKMLKAFRDAENKLEFIAICSQK</sequence>
<dbReference type="SUPFAM" id="SSF53335">
    <property type="entry name" value="S-adenosyl-L-methionine-dependent methyltransferases"/>
    <property type="match status" value="1"/>
</dbReference>
<protein>
    <submittedName>
        <fullName evidence="2">Methyltransferase domain-containing protein</fullName>
    </submittedName>
</protein>
<proteinExistence type="predicted"/>
<dbReference type="InterPro" id="IPR029063">
    <property type="entry name" value="SAM-dependent_MTases_sf"/>
</dbReference>
<dbReference type="EMBL" id="FOBN01000040">
    <property type="protein sequence ID" value="SEM66813.1"/>
    <property type="molecule type" value="Genomic_DNA"/>
</dbReference>
<dbReference type="GO" id="GO:0032259">
    <property type="term" value="P:methylation"/>
    <property type="evidence" value="ECO:0007669"/>
    <property type="project" value="UniProtKB-KW"/>
</dbReference>
<keyword evidence="2" id="KW-0808">Transferase</keyword>
<dbReference type="AlphaFoldDB" id="A0A1H8A8D1"/>
<keyword evidence="2" id="KW-0489">Methyltransferase</keyword>
<gene>
    <name evidence="2" type="ORF">SAMN05444853_1405</name>
</gene>
<dbReference type="Pfam" id="PF13649">
    <property type="entry name" value="Methyltransf_25"/>
    <property type="match status" value="1"/>
</dbReference>
<organism evidence="2 3">
    <name type="scientific">Phocoenobacter skyensis</name>
    <dbReference type="NCBI Taxonomy" id="97481"/>
    <lineage>
        <taxon>Bacteria</taxon>
        <taxon>Pseudomonadati</taxon>
        <taxon>Pseudomonadota</taxon>
        <taxon>Gammaproteobacteria</taxon>
        <taxon>Pasteurellales</taxon>
        <taxon>Pasteurellaceae</taxon>
        <taxon>Phocoenobacter</taxon>
    </lineage>
</organism>
<evidence type="ECO:0000313" key="2">
    <source>
        <dbReference type="EMBL" id="SEM66813.1"/>
    </source>
</evidence>
<name>A0A1H8A8D1_9PAST</name>
<dbReference type="STRING" id="97481.SAMN05444853_1405"/>
<evidence type="ECO:0000313" key="3">
    <source>
        <dbReference type="Proteomes" id="UP000198883"/>
    </source>
</evidence>
<feature type="domain" description="Methyltransferase" evidence="1">
    <location>
        <begin position="44"/>
        <end position="142"/>
    </location>
</feature>
<dbReference type="Proteomes" id="UP000198883">
    <property type="component" value="Unassembled WGS sequence"/>
</dbReference>
<accession>A0A1H8A8D1</accession>